<dbReference type="Proteomes" id="UP000324222">
    <property type="component" value="Unassembled WGS sequence"/>
</dbReference>
<accession>A0A5B7I2Q7</accession>
<dbReference type="EMBL" id="VSRR010041764">
    <property type="protein sequence ID" value="MPC75737.1"/>
    <property type="molecule type" value="Genomic_DNA"/>
</dbReference>
<reference evidence="1 2" key="1">
    <citation type="submission" date="2019-05" db="EMBL/GenBank/DDBJ databases">
        <title>Another draft genome of Portunus trituberculatus and its Hox gene families provides insights of decapod evolution.</title>
        <authorList>
            <person name="Jeong J.-H."/>
            <person name="Song I."/>
            <person name="Kim S."/>
            <person name="Choi T."/>
            <person name="Kim D."/>
            <person name="Ryu S."/>
            <person name="Kim W."/>
        </authorList>
    </citation>
    <scope>NUCLEOTIDE SEQUENCE [LARGE SCALE GENOMIC DNA]</scope>
    <source>
        <tissue evidence="1">Muscle</tissue>
    </source>
</reference>
<keyword evidence="2" id="KW-1185">Reference proteome</keyword>
<comment type="caution">
    <text evidence="1">The sequence shown here is derived from an EMBL/GenBank/DDBJ whole genome shotgun (WGS) entry which is preliminary data.</text>
</comment>
<dbReference type="AlphaFoldDB" id="A0A5B7I2Q7"/>
<gene>
    <name evidence="1" type="ORF">E2C01_070131</name>
</gene>
<organism evidence="1 2">
    <name type="scientific">Portunus trituberculatus</name>
    <name type="common">Swimming crab</name>
    <name type="synonym">Neptunus trituberculatus</name>
    <dbReference type="NCBI Taxonomy" id="210409"/>
    <lineage>
        <taxon>Eukaryota</taxon>
        <taxon>Metazoa</taxon>
        <taxon>Ecdysozoa</taxon>
        <taxon>Arthropoda</taxon>
        <taxon>Crustacea</taxon>
        <taxon>Multicrustacea</taxon>
        <taxon>Malacostraca</taxon>
        <taxon>Eumalacostraca</taxon>
        <taxon>Eucarida</taxon>
        <taxon>Decapoda</taxon>
        <taxon>Pleocyemata</taxon>
        <taxon>Brachyura</taxon>
        <taxon>Eubrachyura</taxon>
        <taxon>Portunoidea</taxon>
        <taxon>Portunidae</taxon>
        <taxon>Portuninae</taxon>
        <taxon>Portunus</taxon>
    </lineage>
</organism>
<evidence type="ECO:0000313" key="1">
    <source>
        <dbReference type="EMBL" id="MPC75737.1"/>
    </source>
</evidence>
<name>A0A5B7I2Q7_PORTR</name>
<evidence type="ECO:0000313" key="2">
    <source>
        <dbReference type="Proteomes" id="UP000324222"/>
    </source>
</evidence>
<proteinExistence type="predicted"/>
<protein>
    <submittedName>
        <fullName evidence="1">Uncharacterized protein</fullName>
    </submittedName>
</protein>
<sequence length="75" mass="8447">MTEKLLPRIPRRYAGLPFLPALPSRPSHLPFSPALSALPFPPESSPAYRDSRRWMCVVRVEVAAGCLQGATSWWR</sequence>